<organism evidence="2">
    <name type="scientific">marine sediment metagenome</name>
    <dbReference type="NCBI Taxonomy" id="412755"/>
    <lineage>
        <taxon>unclassified sequences</taxon>
        <taxon>metagenomes</taxon>
        <taxon>ecological metagenomes</taxon>
    </lineage>
</organism>
<dbReference type="AlphaFoldDB" id="A0A0F9A6C2"/>
<dbReference type="SUPFAM" id="SSF54060">
    <property type="entry name" value="His-Me finger endonucleases"/>
    <property type="match status" value="1"/>
</dbReference>
<dbReference type="GO" id="GO:0004519">
    <property type="term" value="F:endonuclease activity"/>
    <property type="evidence" value="ECO:0007669"/>
    <property type="project" value="InterPro"/>
</dbReference>
<protein>
    <recommendedName>
        <fullName evidence="1">HNH nuclease domain-containing protein</fullName>
    </recommendedName>
</protein>
<dbReference type="Gene3D" id="3.90.75.10">
    <property type="entry name" value="Homing Intron 3 (I-ppo) Encoded Endonuclease, Chain A"/>
    <property type="match status" value="1"/>
</dbReference>
<evidence type="ECO:0000313" key="2">
    <source>
        <dbReference type="EMBL" id="KKL05099.1"/>
    </source>
</evidence>
<dbReference type="InterPro" id="IPR003615">
    <property type="entry name" value="HNH_nuc"/>
</dbReference>
<dbReference type="InterPro" id="IPR044925">
    <property type="entry name" value="His-Me_finger_sf"/>
</dbReference>
<accession>A0A0F9A6C2</accession>
<evidence type="ECO:0000259" key="1">
    <source>
        <dbReference type="Pfam" id="PF13392"/>
    </source>
</evidence>
<comment type="caution">
    <text evidence="2">The sequence shown here is derived from an EMBL/GenBank/DDBJ whole genome shotgun (WGS) entry which is preliminary data.</text>
</comment>
<name>A0A0F9A6C2_9ZZZZ</name>
<sequence length="172" mass="19800">MNKTCTGCGGPAKREGRRCWACHRAALSTVLDRFWAKVDFNGPLWNGTPCWVWAASLDREGYGLFWFGRNVLAHRFAYVAVKGPIPEELEVDHLCRNRACENPQHMEPVTRQVNVLRGISFSAVNAVKTQCLRGHLFDERNTRIGTLGSRFCRECQREYRRSYQRRRAKAPV</sequence>
<proteinExistence type="predicted"/>
<dbReference type="InterPro" id="IPR044930">
    <property type="entry name" value="Homing_endonuclease_His-Me"/>
</dbReference>
<gene>
    <name evidence="2" type="ORF">LCGC14_2609420</name>
</gene>
<reference evidence="2" key="1">
    <citation type="journal article" date="2015" name="Nature">
        <title>Complex archaea that bridge the gap between prokaryotes and eukaryotes.</title>
        <authorList>
            <person name="Spang A."/>
            <person name="Saw J.H."/>
            <person name="Jorgensen S.L."/>
            <person name="Zaremba-Niedzwiedzka K."/>
            <person name="Martijn J."/>
            <person name="Lind A.E."/>
            <person name="van Eijk R."/>
            <person name="Schleper C."/>
            <person name="Guy L."/>
            <person name="Ettema T.J."/>
        </authorList>
    </citation>
    <scope>NUCLEOTIDE SEQUENCE</scope>
</reference>
<dbReference type="EMBL" id="LAZR01044258">
    <property type="protein sequence ID" value="KKL05099.1"/>
    <property type="molecule type" value="Genomic_DNA"/>
</dbReference>
<feature type="domain" description="HNH nuclease" evidence="1">
    <location>
        <begin position="72"/>
        <end position="115"/>
    </location>
</feature>
<dbReference type="Pfam" id="PF13392">
    <property type="entry name" value="HNH_3"/>
    <property type="match status" value="1"/>
</dbReference>